<evidence type="ECO:0000256" key="1">
    <source>
        <dbReference type="SAM" id="Coils"/>
    </source>
</evidence>
<feature type="compositionally biased region" description="Polar residues" evidence="2">
    <location>
        <begin position="30"/>
        <end position="39"/>
    </location>
</feature>
<reference evidence="4" key="2">
    <citation type="submission" date="2020-11" db="EMBL/GenBank/DDBJ databases">
        <authorList>
            <person name="Cecchin M."/>
            <person name="Marcolungo L."/>
            <person name="Rossato M."/>
            <person name="Girolomoni L."/>
            <person name="Cosentino E."/>
            <person name="Cuine S."/>
            <person name="Li-Beisson Y."/>
            <person name="Delledonne M."/>
            <person name="Ballottari M."/>
        </authorList>
    </citation>
    <scope>NUCLEOTIDE SEQUENCE</scope>
    <source>
        <strain evidence="4">211/11P</strain>
        <tissue evidence="4">Whole cell</tissue>
    </source>
</reference>
<dbReference type="InterPro" id="IPR001763">
    <property type="entry name" value="Rhodanese-like_dom"/>
</dbReference>
<evidence type="ECO:0000313" key="4">
    <source>
        <dbReference type="EMBL" id="KAI3436304.1"/>
    </source>
</evidence>
<dbReference type="PANTHER" id="PTHR44542">
    <property type="entry name" value="THIOSULFATE SULFURTRANSFERASE 18"/>
    <property type="match status" value="1"/>
</dbReference>
<evidence type="ECO:0000313" key="5">
    <source>
        <dbReference type="Proteomes" id="UP001055712"/>
    </source>
</evidence>
<feature type="domain" description="Rhodanese" evidence="3">
    <location>
        <begin position="829"/>
        <end position="937"/>
    </location>
</feature>
<keyword evidence="5" id="KW-1185">Reference proteome</keyword>
<dbReference type="AlphaFoldDB" id="A0A9D4Z069"/>
<feature type="region of interest" description="Disordered" evidence="2">
    <location>
        <begin position="623"/>
        <end position="651"/>
    </location>
</feature>
<sequence>MSLVLRPSTRGLACSQGSSRPARCRVSRRPQASQASHDTNNAHAAAAWLALGVAAMALPSEALAKVPEAAPGPPRSEEVARSSQHFPVELGEVADSSDAGIAICNPACATTPPVHSTSVKILLGELRQKTDELRRMRFELEATQRMLYDSQATMEDVQAAKWRELSTAAVGCVGLAAGLRTYFKTSLSKINVEKKRALVGVEVEVQERLGGVMAEVVKDQVAERLADAVEAEIPAHQAILQGEQAARAAAQEALKQERAEKAIATARALDLRRQKDITQYRLFEAKRSLAAEQEAHAAAATERRLARVIIEARQAAQTERAMQRVRAEAGAAAERELALQRIVIEAQERRAIELRKEADDFRAEAAQLQQALNDMASSEKGHIDTLQKRAEQAAALRAAADADYKDVSTQLQAERFRVETLKQQAEQAAAERAGQGSEAGMLYQKLADQLEEEHGRVAVLEKQMQAAAEQRASLDAAYEQAVDALEAERSRAATLQEDLEKARSDLVRSEEEVSRLREVAASAPPHTAMSFSDEDVALLQTGLQALANQSSLPDGQLDGLLAFPSQVAKLANEVAALAEEVAAEEAAAAAEIPPVAGHRFELFPGFPMVDFGSVDLSAPLQQTARGTNGHSHGRPAAVVDEQPKEPPRQDSEVPVVLAEQLTAEVPIAGAEELATEASQLASMDQVEEEQQPASEVQIVGEQGPASVEQIVGEQQTNGELQDASDEHINGRQQASDDQPVDGEQQPADDELTVGGEQQTASMEHASDEQLPAAAVQAPAQYSFWESQHTDVIPRTNAREWTDARFASTTLAAFPEKAVASAEEARCLMERGGYVYLDVRPAQELAAVGCVEGSFNLPVADSEWNGSQGQVVKRNENFIDQVSLHFPGKDTPLMIGCSDGCTYSIDALEALEEAGYSCLVGLKGGYNAWQKAFGGDADRRRGAAVGAGAEDVAGTSR</sequence>
<dbReference type="PROSITE" id="PS50206">
    <property type="entry name" value="RHODANESE_3"/>
    <property type="match status" value="1"/>
</dbReference>
<reference evidence="4" key="1">
    <citation type="journal article" date="2019" name="Plant J.">
        <title>Chlorella vulgaris genome assembly and annotation reveals the molecular basis for metabolic acclimation to high light conditions.</title>
        <authorList>
            <person name="Cecchin M."/>
            <person name="Marcolungo L."/>
            <person name="Rossato M."/>
            <person name="Girolomoni L."/>
            <person name="Cosentino E."/>
            <person name="Cuine S."/>
            <person name="Li-Beisson Y."/>
            <person name="Delledonne M."/>
            <person name="Ballottari M."/>
        </authorList>
    </citation>
    <scope>NUCLEOTIDE SEQUENCE</scope>
    <source>
        <strain evidence="4">211/11P</strain>
    </source>
</reference>
<accession>A0A9D4Z069</accession>
<dbReference type="Proteomes" id="UP001055712">
    <property type="component" value="Unassembled WGS sequence"/>
</dbReference>
<gene>
    <name evidence="4" type="ORF">D9Q98_002357</name>
</gene>
<dbReference type="CDD" id="cd00158">
    <property type="entry name" value="RHOD"/>
    <property type="match status" value="1"/>
</dbReference>
<dbReference type="InterPro" id="IPR044684">
    <property type="entry name" value="STR17/STR18/HARC1-like"/>
</dbReference>
<feature type="coiled-coil region" evidence="1">
    <location>
        <begin position="344"/>
        <end position="519"/>
    </location>
</feature>
<proteinExistence type="predicted"/>
<dbReference type="SMART" id="SM00450">
    <property type="entry name" value="RHOD"/>
    <property type="match status" value="1"/>
</dbReference>
<keyword evidence="1" id="KW-0175">Coiled coil</keyword>
<name>A0A9D4Z069_CHLVU</name>
<feature type="region of interest" description="Disordered" evidence="2">
    <location>
        <begin position="726"/>
        <end position="774"/>
    </location>
</feature>
<dbReference type="Pfam" id="PF00581">
    <property type="entry name" value="Rhodanese"/>
    <property type="match status" value="1"/>
</dbReference>
<dbReference type="EMBL" id="SIDB01000002">
    <property type="protein sequence ID" value="KAI3436304.1"/>
    <property type="molecule type" value="Genomic_DNA"/>
</dbReference>
<feature type="compositionally biased region" description="Basic and acidic residues" evidence="2">
    <location>
        <begin position="641"/>
        <end position="651"/>
    </location>
</feature>
<dbReference type="OrthoDB" id="566238at2759"/>
<dbReference type="InterPro" id="IPR036873">
    <property type="entry name" value="Rhodanese-like_dom_sf"/>
</dbReference>
<feature type="region of interest" description="Disordered" evidence="2">
    <location>
        <begin position="1"/>
        <end position="39"/>
    </location>
</feature>
<dbReference type="GO" id="GO:0003824">
    <property type="term" value="F:catalytic activity"/>
    <property type="evidence" value="ECO:0007669"/>
    <property type="project" value="InterPro"/>
</dbReference>
<dbReference type="Gene3D" id="3.40.250.10">
    <property type="entry name" value="Rhodanese-like domain"/>
    <property type="match status" value="1"/>
</dbReference>
<comment type="caution">
    <text evidence="4">The sequence shown here is derived from an EMBL/GenBank/DDBJ whole genome shotgun (WGS) entry which is preliminary data.</text>
</comment>
<dbReference type="PANTHER" id="PTHR44542:SF14">
    <property type="entry name" value="PROTEIN HIGH ARSENIC CONTENT 1, MITOCHONDRIAL-RELATED"/>
    <property type="match status" value="1"/>
</dbReference>
<evidence type="ECO:0000256" key="2">
    <source>
        <dbReference type="SAM" id="MobiDB-lite"/>
    </source>
</evidence>
<dbReference type="SUPFAM" id="SSF52821">
    <property type="entry name" value="Rhodanese/Cell cycle control phosphatase"/>
    <property type="match status" value="1"/>
</dbReference>
<organism evidence="4 5">
    <name type="scientific">Chlorella vulgaris</name>
    <name type="common">Green alga</name>
    <dbReference type="NCBI Taxonomy" id="3077"/>
    <lineage>
        <taxon>Eukaryota</taxon>
        <taxon>Viridiplantae</taxon>
        <taxon>Chlorophyta</taxon>
        <taxon>core chlorophytes</taxon>
        <taxon>Trebouxiophyceae</taxon>
        <taxon>Chlorellales</taxon>
        <taxon>Chlorellaceae</taxon>
        <taxon>Chlorella clade</taxon>
        <taxon>Chlorella</taxon>
    </lineage>
</organism>
<protein>
    <recommendedName>
        <fullName evidence="3">Rhodanese domain-containing protein</fullName>
    </recommendedName>
</protein>
<feature type="coiled-coil region" evidence="1">
    <location>
        <begin position="240"/>
        <end position="274"/>
    </location>
</feature>
<evidence type="ECO:0000259" key="3">
    <source>
        <dbReference type="PROSITE" id="PS50206"/>
    </source>
</evidence>